<accession>A0A4Q7NNS1</accession>
<keyword evidence="4" id="KW-1185">Reference proteome</keyword>
<evidence type="ECO:0000256" key="1">
    <source>
        <dbReference type="SAM" id="MobiDB-lite"/>
    </source>
</evidence>
<reference evidence="3 4" key="1">
    <citation type="submission" date="2019-02" db="EMBL/GenBank/DDBJ databases">
        <title>Genomic Encyclopedia of Type Strains, Phase IV (KMG-IV): sequencing the most valuable type-strain genomes for metagenomic binning, comparative biology and taxonomic classification.</title>
        <authorList>
            <person name="Goeker M."/>
        </authorList>
    </citation>
    <scope>NUCLEOTIDE SEQUENCE [LARGE SCALE GENOMIC DNA]</scope>
    <source>
        <strain evidence="3 4">DSM 45622</strain>
    </source>
</reference>
<feature type="signal peptide" evidence="2">
    <location>
        <begin position="1"/>
        <end position="42"/>
    </location>
</feature>
<evidence type="ECO:0000313" key="4">
    <source>
        <dbReference type="Proteomes" id="UP000293638"/>
    </source>
</evidence>
<gene>
    <name evidence="3" type="ORF">EV189_2305</name>
</gene>
<keyword evidence="2" id="KW-0732">Signal</keyword>
<evidence type="ECO:0000256" key="2">
    <source>
        <dbReference type="SAM" id="SignalP"/>
    </source>
</evidence>
<feature type="compositionally biased region" description="Low complexity" evidence="1">
    <location>
        <begin position="181"/>
        <end position="192"/>
    </location>
</feature>
<comment type="caution">
    <text evidence="3">The sequence shown here is derived from an EMBL/GenBank/DDBJ whole genome shotgun (WGS) entry which is preliminary data.</text>
</comment>
<dbReference type="Proteomes" id="UP000293638">
    <property type="component" value="Unassembled WGS sequence"/>
</dbReference>
<evidence type="ECO:0000313" key="3">
    <source>
        <dbReference type="EMBL" id="RZS86889.1"/>
    </source>
</evidence>
<dbReference type="EMBL" id="SGXD01000003">
    <property type="protein sequence ID" value="RZS86889.1"/>
    <property type="molecule type" value="Genomic_DNA"/>
</dbReference>
<dbReference type="RefSeq" id="WP_130493101.1">
    <property type="nucleotide sequence ID" value="NZ_SGXD01000003.1"/>
</dbReference>
<organism evidence="3 4">
    <name type="scientific">Motilibacter rhizosphaerae</name>
    <dbReference type="NCBI Taxonomy" id="598652"/>
    <lineage>
        <taxon>Bacteria</taxon>
        <taxon>Bacillati</taxon>
        <taxon>Actinomycetota</taxon>
        <taxon>Actinomycetes</taxon>
        <taxon>Motilibacterales</taxon>
        <taxon>Motilibacteraceae</taxon>
        <taxon>Motilibacter</taxon>
    </lineage>
</organism>
<feature type="region of interest" description="Disordered" evidence="1">
    <location>
        <begin position="180"/>
        <end position="202"/>
    </location>
</feature>
<proteinExistence type="predicted"/>
<dbReference type="AlphaFoldDB" id="A0A4Q7NNS1"/>
<name>A0A4Q7NNS1_9ACTN</name>
<protein>
    <submittedName>
        <fullName evidence="3">Uncharacterized protein</fullName>
    </submittedName>
</protein>
<feature type="chain" id="PRO_5020808141" evidence="2">
    <location>
        <begin position="43"/>
        <end position="431"/>
    </location>
</feature>
<sequence>MTRRAAHRERISELSRITRTRVRLLTPLLALLPFAQMAPACADVTSVFPVSPQTGQPMVDYIGDGWMDGSQLDQFDGLPWDAFHAVYTVTAVYTQAAKDSGHCLGQDATDLAHPVVVQWRCGWYGGTTTPDGTTEFPVGAQIPDWRLSPAGGLMLPVGGKSLMSSGWDLIDGAGGALRQATPTGPTTVPQPGSAYVNPPGTDSRGSLAIMKRGFTPVCESTGAPWGAAASCFTSAPADQRAHGSLPSTDKTGNLSYVSAVKQGLEGRAMPGQGAAYSVFTLTTGTTSHTFYITDDTTIRALLPFNVPVVVTQADCNRYGCVPGPSFSWRSDPGPRVKLWGAVDRARHVTITENWGSGPASLGGVLRTLDRVEVRDAVTKMLVYSGSTDYRSGMFGNLVFRLPAKAGHRLVVTHSGPYGEVTIPSSVTLTTL</sequence>